<dbReference type="InterPro" id="IPR036259">
    <property type="entry name" value="MFS_trans_sf"/>
</dbReference>
<dbReference type="InterPro" id="IPR003663">
    <property type="entry name" value="Sugar/inositol_transpt"/>
</dbReference>
<feature type="transmembrane region" description="Helical" evidence="9">
    <location>
        <begin position="189"/>
        <end position="212"/>
    </location>
</feature>
<evidence type="ECO:0000256" key="6">
    <source>
        <dbReference type="ARBA" id="ARBA00022847"/>
    </source>
</evidence>
<dbReference type="Pfam" id="PF00083">
    <property type="entry name" value="Sugar_tr"/>
    <property type="match status" value="2"/>
</dbReference>
<dbReference type="PANTHER" id="PTHR23500">
    <property type="entry name" value="SOLUTE CARRIER FAMILY 2, FACILITATED GLUCOSE TRANSPORTER"/>
    <property type="match status" value="1"/>
</dbReference>
<dbReference type="OrthoDB" id="5296287at2759"/>
<reference evidence="10" key="1">
    <citation type="submission" date="2022-04" db="EMBL/GenBank/DDBJ databases">
        <title>Carnegiea gigantea Genome sequencing and assembly v2.</title>
        <authorList>
            <person name="Copetti D."/>
            <person name="Sanderson M.J."/>
            <person name="Burquez A."/>
            <person name="Wojciechowski M.F."/>
        </authorList>
    </citation>
    <scope>NUCLEOTIDE SEQUENCE</scope>
    <source>
        <strain evidence="10">SGP5-SGP5p</strain>
        <tissue evidence="10">Aerial part</tissue>
    </source>
</reference>
<dbReference type="AlphaFoldDB" id="A0A9Q1QGV1"/>
<feature type="transmembrane region" description="Helical" evidence="9">
    <location>
        <begin position="21"/>
        <end position="41"/>
    </location>
</feature>
<evidence type="ECO:0000256" key="7">
    <source>
        <dbReference type="ARBA" id="ARBA00022989"/>
    </source>
</evidence>
<feature type="transmembrane region" description="Helical" evidence="9">
    <location>
        <begin position="81"/>
        <end position="103"/>
    </location>
</feature>
<keyword evidence="6" id="KW-0769">Symport</keyword>
<dbReference type="InterPro" id="IPR005828">
    <property type="entry name" value="MFS_sugar_transport-like"/>
</dbReference>
<dbReference type="GO" id="GO:0015144">
    <property type="term" value="F:carbohydrate transmembrane transporter activity"/>
    <property type="evidence" value="ECO:0007669"/>
    <property type="project" value="InterPro"/>
</dbReference>
<dbReference type="GO" id="GO:0015293">
    <property type="term" value="F:symporter activity"/>
    <property type="evidence" value="ECO:0007669"/>
    <property type="project" value="UniProtKB-KW"/>
</dbReference>
<proteinExistence type="inferred from homology"/>
<dbReference type="EMBL" id="JAKOGI010000156">
    <property type="protein sequence ID" value="KAJ8441687.1"/>
    <property type="molecule type" value="Genomic_DNA"/>
</dbReference>
<evidence type="ECO:0000256" key="2">
    <source>
        <dbReference type="ARBA" id="ARBA00010992"/>
    </source>
</evidence>
<protein>
    <recommendedName>
        <fullName evidence="12">Major facilitator superfamily (MFS) profile domain-containing protein</fullName>
    </recommendedName>
</protein>
<keyword evidence="11" id="KW-1185">Reference proteome</keyword>
<dbReference type="PRINTS" id="PR00171">
    <property type="entry name" value="SUGRTRNSPORT"/>
</dbReference>
<keyword evidence="7 9" id="KW-1133">Transmembrane helix</keyword>
<sequence>MTGGGSIDGGAWRQYDGGVTLFVILICMIGATGGLIFGYGANSGGVTSMDMFLKRFLTMVYRKASVEAGHENPYCKFDSHLLQFSTSSLYLTALVASFFVVVISKKFGRKMSIIHPQWICPECDNADYWSCLLDIRAGFCNQFVPVYFSKMGPAKLREALNIGFQMATTIGILAINLVNYATAKMNYHIGWGLSVGLAAVPAAMVTLGGLILPDSPNSLLDRRILQKIRGINNVDGEFQDHMEASEASKSVANPWKNIIERKNCLNSSWLSFSPHSNNLQGLKSSCFMHPSYSKPLDLVLTTFFNGKTYGIIGEGTFSKGAANFVVFLICAYDSGFAWSWGPLGWLVPSEIFP</sequence>
<feature type="transmembrane region" description="Helical" evidence="9">
    <location>
        <begin position="159"/>
        <end position="183"/>
    </location>
</feature>
<comment type="subcellular location">
    <subcellularLocation>
        <location evidence="1">Membrane</location>
        <topology evidence="1">Multi-pass membrane protein</topology>
    </subcellularLocation>
</comment>
<comment type="caution">
    <text evidence="10">The sequence shown here is derived from an EMBL/GenBank/DDBJ whole genome shotgun (WGS) entry which is preliminary data.</text>
</comment>
<evidence type="ECO:0000256" key="5">
    <source>
        <dbReference type="ARBA" id="ARBA00022692"/>
    </source>
</evidence>
<keyword evidence="4" id="KW-0762">Sugar transport</keyword>
<dbReference type="Gene3D" id="1.20.1250.20">
    <property type="entry name" value="MFS general substrate transporter like domains"/>
    <property type="match status" value="2"/>
</dbReference>
<name>A0A9Q1QGV1_9CARY</name>
<evidence type="ECO:0000256" key="8">
    <source>
        <dbReference type="ARBA" id="ARBA00023136"/>
    </source>
</evidence>
<keyword evidence="8 9" id="KW-0472">Membrane</keyword>
<evidence type="ECO:0000256" key="1">
    <source>
        <dbReference type="ARBA" id="ARBA00004141"/>
    </source>
</evidence>
<dbReference type="GO" id="GO:0016020">
    <property type="term" value="C:membrane"/>
    <property type="evidence" value="ECO:0007669"/>
    <property type="project" value="UniProtKB-SubCell"/>
</dbReference>
<evidence type="ECO:0000313" key="11">
    <source>
        <dbReference type="Proteomes" id="UP001153076"/>
    </source>
</evidence>
<evidence type="ECO:0000256" key="3">
    <source>
        <dbReference type="ARBA" id="ARBA00022448"/>
    </source>
</evidence>
<dbReference type="SUPFAM" id="SSF103473">
    <property type="entry name" value="MFS general substrate transporter"/>
    <property type="match status" value="1"/>
</dbReference>
<accession>A0A9Q1QGV1</accession>
<evidence type="ECO:0000256" key="9">
    <source>
        <dbReference type="SAM" id="Phobius"/>
    </source>
</evidence>
<comment type="similarity">
    <text evidence="2">Belongs to the major facilitator superfamily. Sugar transporter (TC 2.A.1.1) family.</text>
</comment>
<dbReference type="InterPro" id="IPR045262">
    <property type="entry name" value="STP/PLT_plant"/>
</dbReference>
<keyword evidence="3" id="KW-0813">Transport</keyword>
<organism evidence="10 11">
    <name type="scientific">Carnegiea gigantea</name>
    <dbReference type="NCBI Taxonomy" id="171969"/>
    <lineage>
        <taxon>Eukaryota</taxon>
        <taxon>Viridiplantae</taxon>
        <taxon>Streptophyta</taxon>
        <taxon>Embryophyta</taxon>
        <taxon>Tracheophyta</taxon>
        <taxon>Spermatophyta</taxon>
        <taxon>Magnoliopsida</taxon>
        <taxon>eudicotyledons</taxon>
        <taxon>Gunneridae</taxon>
        <taxon>Pentapetalae</taxon>
        <taxon>Caryophyllales</taxon>
        <taxon>Cactineae</taxon>
        <taxon>Cactaceae</taxon>
        <taxon>Cactoideae</taxon>
        <taxon>Echinocereeae</taxon>
        <taxon>Carnegiea</taxon>
    </lineage>
</organism>
<dbReference type="Proteomes" id="UP001153076">
    <property type="component" value="Unassembled WGS sequence"/>
</dbReference>
<gene>
    <name evidence="10" type="ORF">Cgig2_019074</name>
</gene>
<keyword evidence="5 9" id="KW-0812">Transmembrane</keyword>
<evidence type="ECO:0008006" key="12">
    <source>
        <dbReference type="Google" id="ProtNLM"/>
    </source>
</evidence>
<evidence type="ECO:0000256" key="4">
    <source>
        <dbReference type="ARBA" id="ARBA00022597"/>
    </source>
</evidence>
<evidence type="ECO:0000313" key="10">
    <source>
        <dbReference type="EMBL" id="KAJ8441687.1"/>
    </source>
</evidence>
<dbReference type="PANTHER" id="PTHR23500:SF460">
    <property type="entry name" value="SUGAR TRANSPORT PROTEIN 11"/>
    <property type="match status" value="1"/>
</dbReference>